<dbReference type="Proteomes" id="UP000327424">
    <property type="component" value="Chromosome"/>
</dbReference>
<evidence type="ECO:0000313" key="3">
    <source>
        <dbReference type="Proteomes" id="UP000327424"/>
    </source>
</evidence>
<evidence type="ECO:0000313" key="2">
    <source>
        <dbReference type="EMBL" id="QFI40243.1"/>
    </source>
</evidence>
<dbReference type="KEGG" id="mmaa:FR932_08635"/>
<accession>A0A5J6WQ12</accession>
<dbReference type="AlphaFoldDB" id="A0A5J6WQ12"/>
<feature type="transmembrane region" description="Helical" evidence="1">
    <location>
        <begin position="6"/>
        <end position="23"/>
    </location>
</feature>
<evidence type="ECO:0000256" key="1">
    <source>
        <dbReference type="SAM" id="Phobius"/>
    </source>
</evidence>
<evidence type="ECO:0008006" key="4">
    <source>
        <dbReference type="Google" id="ProtNLM"/>
    </source>
</evidence>
<organism evidence="2 3">
    <name type="scientific">Moritella marina ATCC 15381</name>
    <dbReference type="NCBI Taxonomy" id="1202962"/>
    <lineage>
        <taxon>Bacteria</taxon>
        <taxon>Pseudomonadati</taxon>
        <taxon>Pseudomonadota</taxon>
        <taxon>Gammaproteobacteria</taxon>
        <taxon>Alteromonadales</taxon>
        <taxon>Moritellaceae</taxon>
        <taxon>Moritella</taxon>
    </lineage>
</organism>
<keyword evidence="1" id="KW-1133">Transmembrane helix</keyword>
<dbReference type="EMBL" id="CP044399">
    <property type="protein sequence ID" value="QFI40243.1"/>
    <property type="molecule type" value="Genomic_DNA"/>
</dbReference>
<reference evidence="2 3" key="1">
    <citation type="submission" date="2019-09" db="EMBL/GenBank/DDBJ databases">
        <title>Hybrid Assembly of the complete Genome of the Deep-Sea Bacterium Moritella marina from long Nanopore and Illumina reads.</title>
        <authorList>
            <person name="Magin S."/>
            <person name="Georgoulis A."/>
            <person name="Papadimitriou K."/>
            <person name="Iliakis G."/>
            <person name="Vorgias C.E."/>
        </authorList>
    </citation>
    <scope>NUCLEOTIDE SEQUENCE [LARGE SCALE GENOMIC DNA]</scope>
    <source>
        <strain evidence="2 3">MP-1</strain>
    </source>
</reference>
<keyword evidence="1" id="KW-0472">Membrane</keyword>
<proteinExistence type="predicted"/>
<dbReference type="RefSeq" id="WP_019441127.1">
    <property type="nucleotide sequence ID" value="NZ_ALOE01000013.1"/>
</dbReference>
<sequence length="251" mass="28898">MLMEMGILLFVFSMIVFAIIRQTKKMISTKKRQVLAQHYKRIAETEMVLKCATSLAFNSRLIILLHERIISSLKAILAVEPKQEKIKLHISQHYNLISTAKVTSATGPFVEPADERIAIDLARSISSLKIILRSELNNNNISLEDCNAEEAKLEKIRLKLRISNCLIKATVFFERESYHISIKMLNDNIALMEAVDIKDEFLIEKHEQMIILLNKSTYQLAELEAKNKRLEQLEQPEATSTLDTLFDQKQR</sequence>
<dbReference type="OrthoDB" id="6398278at2"/>
<name>A0A5J6WQ12_MORMI</name>
<protein>
    <recommendedName>
        <fullName evidence="4">DNA repair protein</fullName>
    </recommendedName>
</protein>
<gene>
    <name evidence="2" type="ORF">FR932_08635</name>
</gene>
<keyword evidence="3" id="KW-1185">Reference proteome</keyword>
<keyword evidence="1" id="KW-0812">Transmembrane</keyword>